<accession>A0ABR2ZLP5</accession>
<keyword evidence="3" id="KW-1185">Reference proteome</keyword>
<evidence type="ECO:0000313" key="3">
    <source>
        <dbReference type="Proteomes" id="UP001437256"/>
    </source>
</evidence>
<protein>
    <submittedName>
        <fullName evidence="2">Uncharacterized protein</fullName>
    </submittedName>
</protein>
<organism evidence="2 3">
    <name type="scientific">Marasmius tenuissimus</name>
    <dbReference type="NCBI Taxonomy" id="585030"/>
    <lineage>
        <taxon>Eukaryota</taxon>
        <taxon>Fungi</taxon>
        <taxon>Dikarya</taxon>
        <taxon>Basidiomycota</taxon>
        <taxon>Agaricomycotina</taxon>
        <taxon>Agaricomycetes</taxon>
        <taxon>Agaricomycetidae</taxon>
        <taxon>Agaricales</taxon>
        <taxon>Marasmiineae</taxon>
        <taxon>Marasmiaceae</taxon>
        <taxon>Marasmius</taxon>
    </lineage>
</organism>
<dbReference type="Proteomes" id="UP001437256">
    <property type="component" value="Unassembled WGS sequence"/>
</dbReference>
<evidence type="ECO:0000313" key="2">
    <source>
        <dbReference type="EMBL" id="KAL0062501.1"/>
    </source>
</evidence>
<feature type="region of interest" description="Disordered" evidence="1">
    <location>
        <begin position="1"/>
        <end position="22"/>
    </location>
</feature>
<proteinExistence type="predicted"/>
<comment type="caution">
    <text evidence="2">The sequence shown here is derived from an EMBL/GenBank/DDBJ whole genome shotgun (WGS) entry which is preliminary data.</text>
</comment>
<dbReference type="EMBL" id="JBBXMP010000103">
    <property type="protein sequence ID" value="KAL0062501.1"/>
    <property type="molecule type" value="Genomic_DNA"/>
</dbReference>
<evidence type="ECO:0000256" key="1">
    <source>
        <dbReference type="SAM" id="MobiDB-lite"/>
    </source>
</evidence>
<gene>
    <name evidence="2" type="ORF">AAF712_010634</name>
</gene>
<reference evidence="2 3" key="1">
    <citation type="submission" date="2024-05" db="EMBL/GenBank/DDBJ databases">
        <title>A draft genome resource for the thread blight pathogen Marasmius tenuissimus strain MS-2.</title>
        <authorList>
            <person name="Yulfo-Soto G.E."/>
            <person name="Baruah I.K."/>
            <person name="Amoako-Attah I."/>
            <person name="Bukari Y."/>
            <person name="Meinhardt L.W."/>
            <person name="Bailey B.A."/>
            <person name="Cohen S.P."/>
        </authorList>
    </citation>
    <scope>NUCLEOTIDE SEQUENCE [LARGE SCALE GENOMIC DNA]</scope>
    <source>
        <strain evidence="2 3">MS-2</strain>
    </source>
</reference>
<feature type="compositionally biased region" description="Polar residues" evidence="1">
    <location>
        <begin position="1"/>
        <end position="11"/>
    </location>
</feature>
<name>A0ABR2ZLP5_9AGAR</name>
<sequence length="133" mass="14529">MSPQDILSNVKSVPRHQPGTSDAMKRVQYLERRPEHKGEPIAGSPLITFAVNGVPGPYVSSLMAGNLPLDGFGDLVFENPRGGLRANIAIDHPQYPGLPLIRINTRVGPVQRPMVSISFYGKYWVPLLAIDAD</sequence>